<dbReference type="InterPro" id="IPR050624">
    <property type="entry name" value="HTH-type_Tx_Regulator"/>
</dbReference>
<feature type="domain" description="HTH tetR-type" evidence="3">
    <location>
        <begin position="2"/>
        <end position="62"/>
    </location>
</feature>
<gene>
    <name evidence="4" type="ORF">ACFQ0R_01505</name>
</gene>
<dbReference type="SUPFAM" id="SSF46689">
    <property type="entry name" value="Homeodomain-like"/>
    <property type="match status" value="1"/>
</dbReference>
<keyword evidence="5" id="KW-1185">Reference proteome</keyword>
<evidence type="ECO:0000256" key="2">
    <source>
        <dbReference type="PROSITE-ProRule" id="PRU00335"/>
    </source>
</evidence>
<dbReference type="PRINTS" id="PR00455">
    <property type="entry name" value="HTHTETR"/>
</dbReference>
<dbReference type="EMBL" id="JBHTIV010000003">
    <property type="protein sequence ID" value="MFD0931266.1"/>
    <property type="molecule type" value="Genomic_DNA"/>
</dbReference>
<dbReference type="RefSeq" id="WP_379656604.1">
    <property type="nucleotide sequence ID" value="NZ_JBHTIV010000003.1"/>
</dbReference>
<dbReference type="Pfam" id="PF08359">
    <property type="entry name" value="TetR_C_4"/>
    <property type="match status" value="1"/>
</dbReference>
<dbReference type="PANTHER" id="PTHR43479">
    <property type="entry name" value="ACREF/ENVCD OPERON REPRESSOR-RELATED"/>
    <property type="match status" value="1"/>
</dbReference>
<dbReference type="PANTHER" id="PTHR43479:SF11">
    <property type="entry name" value="ACREF_ENVCD OPERON REPRESSOR-RELATED"/>
    <property type="match status" value="1"/>
</dbReference>
<evidence type="ECO:0000313" key="5">
    <source>
        <dbReference type="Proteomes" id="UP001597049"/>
    </source>
</evidence>
<dbReference type="PROSITE" id="PS50977">
    <property type="entry name" value="HTH_TETR_2"/>
    <property type="match status" value="1"/>
</dbReference>
<reference evidence="5" key="1">
    <citation type="journal article" date="2019" name="Int. J. Syst. Evol. Microbiol.">
        <title>The Global Catalogue of Microorganisms (GCM) 10K type strain sequencing project: providing services to taxonomists for standard genome sequencing and annotation.</title>
        <authorList>
            <consortium name="The Broad Institute Genomics Platform"/>
            <consortium name="The Broad Institute Genome Sequencing Center for Infectious Disease"/>
            <person name="Wu L."/>
            <person name="Ma J."/>
        </authorList>
    </citation>
    <scope>NUCLEOTIDE SEQUENCE [LARGE SCALE GENOMIC DNA]</scope>
    <source>
        <strain evidence="5">CCUG 56752</strain>
    </source>
</reference>
<dbReference type="InterPro" id="IPR001647">
    <property type="entry name" value="HTH_TetR"/>
</dbReference>
<accession>A0ABW3GKY2</accession>
<evidence type="ECO:0000259" key="3">
    <source>
        <dbReference type="PROSITE" id="PS50977"/>
    </source>
</evidence>
<dbReference type="SUPFAM" id="SSF48498">
    <property type="entry name" value="Tetracyclin repressor-like, C-terminal domain"/>
    <property type="match status" value="1"/>
</dbReference>
<dbReference type="Pfam" id="PF00440">
    <property type="entry name" value="TetR_N"/>
    <property type="match status" value="1"/>
</dbReference>
<protein>
    <submittedName>
        <fullName evidence="4">TetR/AcrR family transcriptional regulator</fullName>
    </submittedName>
</protein>
<organism evidence="4 5">
    <name type="scientific">Psychroflexus salinarum</name>
    <dbReference type="NCBI Taxonomy" id="546024"/>
    <lineage>
        <taxon>Bacteria</taxon>
        <taxon>Pseudomonadati</taxon>
        <taxon>Bacteroidota</taxon>
        <taxon>Flavobacteriia</taxon>
        <taxon>Flavobacteriales</taxon>
        <taxon>Flavobacteriaceae</taxon>
        <taxon>Psychroflexus</taxon>
    </lineage>
</organism>
<proteinExistence type="predicted"/>
<dbReference type="Gene3D" id="1.10.357.10">
    <property type="entry name" value="Tetracycline Repressor, domain 2"/>
    <property type="match status" value="1"/>
</dbReference>
<evidence type="ECO:0000256" key="1">
    <source>
        <dbReference type="ARBA" id="ARBA00023125"/>
    </source>
</evidence>
<evidence type="ECO:0000313" key="4">
    <source>
        <dbReference type="EMBL" id="MFD0931266.1"/>
    </source>
</evidence>
<sequence>MTNRQLEIINSAGKILTREGISGLTIKNIATEMQFSESALYRHFKSKEQIILSMLNYLADGMQERCENVIEQNDSSTLQLENLFAHQISYFKQHPHFVSVVFSDGLLEESERINKAIREVMKVKYDLLLPIIQDGQLNGEFNNAIESRNLVEIIMGAFRLQMFKWKSSGFSSDIDGHGNAIIENLISLIQKAEKGLTRDVRKYS</sequence>
<keyword evidence="1 2" id="KW-0238">DNA-binding</keyword>
<comment type="caution">
    <text evidence="4">The sequence shown here is derived from an EMBL/GenBank/DDBJ whole genome shotgun (WGS) entry which is preliminary data.</text>
</comment>
<dbReference type="Proteomes" id="UP001597049">
    <property type="component" value="Unassembled WGS sequence"/>
</dbReference>
<dbReference type="InterPro" id="IPR013570">
    <property type="entry name" value="Tscrpt_reg_YsiA_C"/>
</dbReference>
<dbReference type="InterPro" id="IPR009057">
    <property type="entry name" value="Homeodomain-like_sf"/>
</dbReference>
<dbReference type="InterPro" id="IPR036271">
    <property type="entry name" value="Tet_transcr_reg_TetR-rel_C_sf"/>
</dbReference>
<name>A0ABW3GKY2_9FLAO</name>
<feature type="DNA-binding region" description="H-T-H motif" evidence="2">
    <location>
        <begin position="25"/>
        <end position="44"/>
    </location>
</feature>